<dbReference type="EMBL" id="CAKLBY020000069">
    <property type="protein sequence ID" value="CAK7923654.1"/>
    <property type="molecule type" value="Genomic_DNA"/>
</dbReference>
<comment type="caution">
    <text evidence="1">The sequence shown here is derived from an EMBL/GenBank/DDBJ whole genome shotgun (WGS) entry which is preliminary data.</text>
</comment>
<organism evidence="1 2">
    <name type="scientific">Peronospora matthiolae</name>
    <dbReference type="NCBI Taxonomy" id="2874970"/>
    <lineage>
        <taxon>Eukaryota</taxon>
        <taxon>Sar</taxon>
        <taxon>Stramenopiles</taxon>
        <taxon>Oomycota</taxon>
        <taxon>Peronosporomycetes</taxon>
        <taxon>Peronosporales</taxon>
        <taxon>Peronosporaceae</taxon>
        <taxon>Peronospora</taxon>
    </lineage>
</organism>
<dbReference type="Proteomes" id="UP001162060">
    <property type="component" value="Unassembled WGS sequence"/>
</dbReference>
<evidence type="ECO:0000313" key="2">
    <source>
        <dbReference type="Proteomes" id="UP001162060"/>
    </source>
</evidence>
<protein>
    <submittedName>
        <fullName evidence="1">Uncharacterized protein</fullName>
    </submittedName>
</protein>
<dbReference type="AlphaFoldDB" id="A0AAV1TRM1"/>
<evidence type="ECO:0000313" key="1">
    <source>
        <dbReference type="EMBL" id="CAK7923654.1"/>
    </source>
</evidence>
<name>A0AAV1TRM1_9STRA</name>
<reference evidence="1" key="1">
    <citation type="submission" date="2024-01" db="EMBL/GenBank/DDBJ databases">
        <authorList>
            <person name="Webb A."/>
        </authorList>
    </citation>
    <scope>NUCLEOTIDE SEQUENCE</scope>
    <source>
        <strain evidence="1">Pm1</strain>
    </source>
</reference>
<accession>A0AAV1TRM1</accession>
<gene>
    <name evidence="1" type="ORF">PM001_LOCUS8804</name>
</gene>
<sequence>MGILLQLTILDHLMRQGKLHTLLLIHESLLEVQTMKDRVDSGVQRRSINQARRFDPGFLQAR</sequence>
<proteinExistence type="predicted"/>